<evidence type="ECO:0000313" key="1">
    <source>
        <dbReference type="EMBL" id="KAH6941895.1"/>
    </source>
</evidence>
<keyword evidence="2" id="KW-1185">Reference proteome</keyword>
<accession>A0ACB7T4V2</accession>
<organism evidence="1 2">
    <name type="scientific">Hyalomma asiaticum</name>
    <name type="common">Tick</name>
    <dbReference type="NCBI Taxonomy" id="266040"/>
    <lineage>
        <taxon>Eukaryota</taxon>
        <taxon>Metazoa</taxon>
        <taxon>Ecdysozoa</taxon>
        <taxon>Arthropoda</taxon>
        <taxon>Chelicerata</taxon>
        <taxon>Arachnida</taxon>
        <taxon>Acari</taxon>
        <taxon>Parasitiformes</taxon>
        <taxon>Ixodida</taxon>
        <taxon>Ixodoidea</taxon>
        <taxon>Ixodidae</taxon>
        <taxon>Hyalomminae</taxon>
        <taxon>Hyalomma</taxon>
    </lineage>
</organism>
<protein>
    <submittedName>
        <fullName evidence="1">Uncharacterized protein</fullName>
    </submittedName>
</protein>
<dbReference type="EMBL" id="CM023491">
    <property type="protein sequence ID" value="KAH6941895.1"/>
    <property type="molecule type" value="Genomic_DNA"/>
</dbReference>
<sequence>MMYPRLLLVGATIVVTTVSFFYYLNKSSRVYKAISSSDVAFLPTAMNTICLFSWLIYGIAIENLTVMWVSVCGIALVAANAAVHRDFSRHTEASFVLAAWLGLMCTASSWMSATWLRLMALGWTVSANLAPIVRVLWTTPLPEIALTTTTTNGVWLAYATLVGNAALAVCSLPGVVVGAVELYACLRAQTCPGAHVPAQVA</sequence>
<reference evidence="1" key="1">
    <citation type="submission" date="2020-05" db="EMBL/GenBank/DDBJ databases">
        <title>Large-scale comparative analyses of tick genomes elucidate their genetic diversity and vector capacities.</title>
        <authorList>
            <person name="Jia N."/>
            <person name="Wang J."/>
            <person name="Shi W."/>
            <person name="Du L."/>
            <person name="Sun Y."/>
            <person name="Zhan W."/>
            <person name="Jiang J."/>
            <person name="Wang Q."/>
            <person name="Zhang B."/>
            <person name="Ji P."/>
            <person name="Sakyi L.B."/>
            <person name="Cui X."/>
            <person name="Yuan T."/>
            <person name="Jiang B."/>
            <person name="Yang W."/>
            <person name="Lam T.T.-Y."/>
            <person name="Chang Q."/>
            <person name="Ding S."/>
            <person name="Wang X."/>
            <person name="Zhu J."/>
            <person name="Ruan X."/>
            <person name="Zhao L."/>
            <person name="Wei J."/>
            <person name="Que T."/>
            <person name="Du C."/>
            <person name="Cheng J."/>
            <person name="Dai P."/>
            <person name="Han X."/>
            <person name="Huang E."/>
            <person name="Gao Y."/>
            <person name="Liu J."/>
            <person name="Shao H."/>
            <person name="Ye R."/>
            <person name="Li L."/>
            <person name="Wei W."/>
            <person name="Wang X."/>
            <person name="Wang C."/>
            <person name="Yang T."/>
            <person name="Huo Q."/>
            <person name="Li W."/>
            <person name="Guo W."/>
            <person name="Chen H."/>
            <person name="Zhou L."/>
            <person name="Ni X."/>
            <person name="Tian J."/>
            <person name="Zhou Y."/>
            <person name="Sheng Y."/>
            <person name="Liu T."/>
            <person name="Pan Y."/>
            <person name="Xia L."/>
            <person name="Li J."/>
            <person name="Zhao F."/>
            <person name="Cao W."/>
        </authorList>
    </citation>
    <scope>NUCLEOTIDE SEQUENCE</scope>
    <source>
        <strain evidence="1">Hyas-2018</strain>
    </source>
</reference>
<comment type="caution">
    <text evidence="1">The sequence shown here is derived from an EMBL/GenBank/DDBJ whole genome shotgun (WGS) entry which is preliminary data.</text>
</comment>
<dbReference type="Proteomes" id="UP000821845">
    <property type="component" value="Chromosome 11"/>
</dbReference>
<name>A0ACB7T4V2_HYAAI</name>
<proteinExistence type="predicted"/>
<gene>
    <name evidence="1" type="ORF">HPB50_023704</name>
</gene>
<evidence type="ECO:0000313" key="2">
    <source>
        <dbReference type="Proteomes" id="UP000821845"/>
    </source>
</evidence>